<dbReference type="InterPro" id="IPR007222">
    <property type="entry name" value="Sig_recog_particle_rcpt_asu_N"/>
</dbReference>
<dbReference type="GO" id="GO:0005525">
    <property type="term" value="F:GTP binding"/>
    <property type="evidence" value="ECO:0007669"/>
    <property type="project" value="UniProtKB-KW"/>
</dbReference>
<dbReference type="GO" id="GO:0003924">
    <property type="term" value="F:GTPase activity"/>
    <property type="evidence" value="ECO:0007669"/>
    <property type="project" value="InterPro"/>
</dbReference>
<proteinExistence type="inferred from homology"/>
<accession>A0A9R0WGU2</accession>
<dbReference type="FunFam" id="3.30.450.60:FF:000016">
    <property type="entry name" value="Signal recognition particle receptor subunit alpha"/>
    <property type="match status" value="1"/>
</dbReference>
<keyword evidence="7" id="KW-0675">Receptor</keyword>
<dbReference type="GO" id="GO:0006614">
    <property type="term" value="P:SRP-dependent cotranslational protein targeting to membrane"/>
    <property type="evidence" value="ECO:0007669"/>
    <property type="project" value="InterPro"/>
</dbReference>
<evidence type="ECO:0000256" key="1">
    <source>
        <dbReference type="ARBA" id="ARBA00004397"/>
    </source>
</evidence>
<dbReference type="GO" id="GO:0006886">
    <property type="term" value="P:intracellular protein transport"/>
    <property type="evidence" value="ECO:0007669"/>
    <property type="project" value="InterPro"/>
</dbReference>
<keyword evidence="5" id="KW-0342">GTP-binding</keyword>
<comment type="subcellular location">
    <subcellularLocation>
        <location evidence="1">Endoplasmic reticulum membrane</location>
        <topology evidence="1">Peripheral membrane protein</topology>
        <orientation evidence="1">Cytoplasmic side</orientation>
    </subcellularLocation>
</comment>
<dbReference type="FunFam" id="1.20.120.140:FF:000007">
    <property type="entry name" value="Signal recognition particle receptor subunit alpha"/>
    <property type="match status" value="1"/>
</dbReference>
<dbReference type="FunFam" id="3.40.50.300:FF:000188">
    <property type="entry name" value="signal recognition particle receptor subunit alpha"/>
    <property type="match status" value="1"/>
</dbReference>
<dbReference type="EMBL" id="LT934118">
    <property type="protein sequence ID" value="VAI11245.1"/>
    <property type="molecule type" value="Genomic_DNA"/>
</dbReference>
<dbReference type="SMART" id="SM00382">
    <property type="entry name" value="AAA"/>
    <property type="match status" value="1"/>
</dbReference>
<dbReference type="SMART" id="SM00963">
    <property type="entry name" value="SRP54_N"/>
    <property type="match status" value="1"/>
</dbReference>
<keyword evidence="11" id="KW-1185">Reference proteome</keyword>
<dbReference type="SMART" id="SM00962">
    <property type="entry name" value="SRP54"/>
    <property type="match status" value="1"/>
</dbReference>
<dbReference type="Pfam" id="PF04086">
    <property type="entry name" value="SRP-alpha_N"/>
    <property type="match status" value="2"/>
</dbReference>
<evidence type="ECO:0000256" key="7">
    <source>
        <dbReference type="ARBA" id="ARBA00023170"/>
    </source>
</evidence>
<evidence type="ECO:0000313" key="10">
    <source>
        <dbReference type="EMBL" id="VAI11245.1"/>
    </source>
</evidence>
<gene>
    <name evidence="10" type="ORF">TRITD_4Bv1G200840</name>
</gene>
<dbReference type="InterPro" id="IPR000897">
    <property type="entry name" value="SRP54_GTPase_dom"/>
</dbReference>
<dbReference type="InterPro" id="IPR027417">
    <property type="entry name" value="P-loop_NTPase"/>
</dbReference>
<dbReference type="InterPro" id="IPR042101">
    <property type="entry name" value="SRP54_N_sf"/>
</dbReference>
<feature type="domain" description="SRP54-type proteins GTP-binding" evidence="9">
    <location>
        <begin position="523"/>
        <end position="536"/>
    </location>
</feature>
<feature type="compositionally biased region" description="Gly residues" evidence="8">
    <location>
        <begin position="143"/>
        <end position="153"/>
    </location>
</feature>
<dbReference type="Pfam" id="PF02881">
    <property type="entry name" value="SRP54_N"/>
    <property type="match status" value="1"/>
</dbReference>
<dbReference type="SUPFAM" id="SSF52540">
    <property type="entry name" value="P-loop containing nucleoside triphosphate hydrolases"/>
    <property type="match status" value="1"/>
</dbReference>
<evidence type="ECO:0000256" key="3">
    <source>
        <dbReference type="ARBA" id="ARBA00022741"/>
    </source>
</evidence>
<evidence type="ECO:0000256" key="2">
    <source>
        <dbReference type="ARBA" id="ARBA00008531"/>
    </source>
</evidence>
<evidence type="ECO:0000256" key="8">
    <source>
        <dbReference type="SAM" id="MobiDB-lite"/>
    </source>
</evidence>
<dbReference type="PANTHER" id="PTHR43134">
    <property type="entry name" value="SIGNAL RECOGNITION PARTICLE RECEPTOR SUBUNIT ALPHA"/>
    <property type="match status" value="1"/>
</dbReference>
<dbReference type="CDD" id="cd14826">
    <property type="entry name" value="SR_alpha_SRX"/>
    <property type="match status" value="1"/>
</dbReference>
<dbReference type="InterPro" id="IPR003593">
    <property type="entry name" value="AAA+_ATPase"/>
</dbReference>
<keyword evidence="3" id="KW-0547">Nucleotide-binding</keyword>
<dbReference type="GO" id="GO:0005785">
    <property type="term" value="C:signal recognition particle receptor complex"/>
    <property type="evidence" value="ECO:0007669"/>
    <property type="project" value="InterPro"/>
</dbReference>
<keyword evidence="6" id="KW-0472">Membrane</keyword>
<dbReference type="AlphaFoldDB" id="A0A9R0WGU2"/>
<dbReference type="PANTHER" id="PTHR43134:SF1">
    <property type="entry name" value="SIGNAL RECOGNITION PARTICLE RECEPTOR SUBUNIT ALPHA"/>
    <property type="match status" value="1"/>
</dbReference>
<keyword evidence="4" id="KW-0256">Endoplasmic reticulum</keyword>
<evidence type="ECO:0000256" key="6">
    <source>
        <dbReference type="ARBA" id="ARBA00023136"/>
    </source>
</evidence>
<organism evidence="10 11">
    <name type="scientific">Triticum turgidum subsp. durum</name>
    <name type="common">Durum wheat</name>
    <name type="synonym">Triticum durum</name>
    <dbReference type="NCBI Taxonomy" id="4567"/>
    <lineage>
        <taxon>Eukaryota</taxon>
        <taxon>Viridiplantae</taxon>
        <taxon>Streptophyta</taxon>
        <taxon>Embryophyta</taxon>
        <taxon>Tracheophyta</taxon>
        <taxon>Spermatophyta</taxon>
        <taxon>Magnoliopsida</taxon>
        <taxon>Liliopsida</taxon>
        <taxon>Poales</taxon>
        <taxon>Poaceae</taxon>
        <taxon>BOP clade</taxon>
        <taxon>Pooideae</taxon>
        <taxon>Triticodae</taxon>
        <taxon>Triticeae</taxon>
        <taxon>Triticinae</taxon>
        <taxon>Triticum</taxon>
    </lineage>
</organism>
<dbReference type="PROSITE" id="PS00300">
    <property type="entry name" value="SRP54"/>
    <property type="match status" value="1"/>
</dbReference>
<feature type="compositionally biased region" description="Basic and acidic residues" evidence="8">
    <location>
        <begin position="157"/>
        <end position="207"/>
    </location>
</feature>
<dbReference type="Pfam" id="PF00448">
    <property type="entry name" value="SRP54"/>
    <property type="match status" value="1"/>
</dbReference>
<dbReference type="Gramene" id="TRITD4Bv1G200840.6">
    <property type="protein sequence ID" value="TRITD4Bv1G200840.6"/>
    <property type="gene ID" value="TRITD4Bv1G200840"/>
</dbReference>
<protein>
    <recommendedName>
        <fullName evidence="9">SRP54-type proteins GTP-binding domain-containing protein</fullName>
    </recommendedName>
</protein>
<evidence type="ECO:0000256" key="5">
    <source>
        <dbReference type="ARBA" id="ARBA00023134"/>
    </source>
</evidence>
<evidence type="ECO:0000256" key="4">
    <source>
        <dbReference type="ARBA" id="ARBA00022824"/>
    </source>
</evidence>
<dbReference type="InterPro" id="IPR013822">
    <property type="entry name" value="Signal_recog_particl_SRP54_hlx"/>
</dbReference>
<dbReference type="SUPFAM" id="SSF64356">
    <property type="entry name" value="SNARE-like"/>
    <property type="match status" value="1"/>
</dbReference>
<dbReference type="InterPro" id="IPR011012">
    <property type="entry name" value="Longin-like_dom_sf"/>
</dbReference>
<dbReference type="InterPro" id="IPR036225">
    <property type="entry name" value="SRP/SRP_N"/>
</dbReference>
<dbReference type="Gene3D" id="1.20.120.140">
    <property type="entry name" value="Signal recognition particle SRP54, nucleotide-binding domain"/>
    <property type="match status" value="1"/>
</dbReference>
<feature type="compositionally biased region" description="Acidic residues" evidence="8">
    <location>
        <begin position="217"/>
        <end position="234"/>
    </location>
</feature>
<evidence type="ECO:0000313" key="11">
    <source>
        <dbReference type="Proteomes" id="UP000324705"/>
    </source>
</evidence>
<dbReference type="Gene3D" id="3.30.450.60">
    <property type="match status" value="1"/>
</dbReference>
<dbReference type="CDD" id="cd17876">
    <property type="entry name" value="SRalpha_C"/>
    <property type="match status" value="1"/>
</dbReference>
<reference evidence="10 11" key="1">
    <citation type="submission" date="2017-09" db="EMBL/GenBank/DDBJ databases">
        <authorList>
            <consortium name="International Durum Wheat Genome Sequencing Consortium (IDWGSC)"/>
            <person name="Milanesi L."/>
        </authorList>
    </citation>
    <scope>NUCLEOTIDE SEQUENCE [LARGE SCALE GENOMIC DNA]</scope>
    <source>
        <strain evidence="11">cv. Svevo</strain>
    </source>
</reference>
<feature type="region of interest" description="Disordered" evidence="8">
    <location>
        <begin position="124"/>
        <end position="242"/>
    </location>
</feature>
<dbReference type="SUPFAM" id="SSF47364">
    <property type="entry name" value="Domain of the SRP/SRP receptor G-proteins"/>
    <property type="match status" value="1"/>
</dbReference>
<comment type="similarity">
    <text evidence="2">Belongs to the GTP-binding SRP family.</text>
</comment>
<sequence>MLEELLIFTRGGLILWSSCRALGGAALLKGSPIDALIRSCLLEERSGDAGFAKDAYALKWTFNNDLGLVFVAVYQRMLHLLYVDDLLAAVRKEFSQIYNPKRVSYDDLFTEKFRQLHLEAEARAEAMKKSRQQPANPSSGAGRASGGPAGKKLGGGKKNDVKKAAKAEPKKAVKQMRVWDDKPPKSEKLDFTDPADERGEEVIEKVLTDQGDSMMDKDEDLSSDSEDEEDEGEENAQAGQKKKGWFSSMFKSIAGNNVLEKSDLQPALKALKDRLMTKNVAEEIAEKLCESVAASLEGKKLGSFTRISSTVQTAMEEALLRILTPRRSIDILRDVQAAKERGKPYVVVFVGVNGVGKSTNLAKVAYWLLQHNLSVMMAACDTFRSGAVEQLRTHARRLQIPIFEKGYEKDPAVVAKEAIQEATRNKSDVVLVDTAGRMQDNEPLMRALSKLINLNKPDLVLFVGEALVGNDAVDQLNKFNQKLADLSTVPTARLIDGILLTKFDTIDDKVGAALSMVYISGSPVMFVGCGQSYTDLKKLNVKSIVKTLLK</sequence>
<evidence type="ECO:0000259" key="9">
    <source>
        <dbReference type="PROSITE" id="PS00300"/>
    </source>
</evidence>
<dbReference type="Gene3D" id="3.40.50.300">
    <property type="entry name" value="P-loop containing nucleotide triphosphate hydrolases"/>
    <property type="match status" value="1"/>
</dbReference>
<dbReference type="GO" id="GO:0005047">
    <property type="term" value="F:signal recognition particle binding"/>
    <property type="evidence" value="ECO:0007669"/>
    <property type="project" value="InterPro"/>
</dbReference>
<name>A0A9R0WGU2_TRITD</name>
<dbReference type="Proteomes" id="UP000324705">
    <property type="component" value="Chromosome 4B"/>
</dbReference>